<dbReference type="PROSITE" id="PS51737">
    <property type="entry name" value="RECOMBINASE_DNA_BIND"/>
    <property type="match status" value="1"/>
</dbReference>
<comment type="caution">
    <text evidence="4">The sequence shown here is derived from an EMBL/GenBank/DDBJ whole genome shotgun (WGS) entry which is preliminary data.</text>
</comment>
<keyword evidence="5" id="KW-1185">Reference proteome</keyword>
<dbReference type="InterPro" id="IPR038109">
    <property type="entry name" value="DNA_bind_recomb_sf"/>
</dbReference>
<proteinExistence type="predicted"/>
<feature type="domain" description="Recombinase" evidence="3">
    <location>
        <begin position="170"/>
        <end position="293"/>
    </location>
</feature>
<dbReference type="EMBL" id="STGX01000016">
    <property type="protein sequence ID" value="THV25963.1"/>
    <property type="molecule type" value="Genomic_DNA"/>
</dbReference>
<dbReference type="AlphaFoldDB" id="A0A4S8P6Q6"/>
<feature type="region of interest" description="Disordered" evidence="1">
    <location>
        <begin position="152"/>
        <end position="172"/>
    </location>
</feature>
<dbReference type="RefSeq" id="WP_136531411.1">
    <property type="nucleotide sequence ID" value="NZ_STGX01000016.1"/>
</dbReference>
<dbReference type="OrthoDB" id="4500247at2"/>
<dbReference type="CDD" id="cd00338">
    <property type="entry name" value="Ser_Recombinase"/>
    <property type="match status" value="1"/>
</dbReference>
<dbReference type="Proteomes" id="UP000305792">
    <property type="component" value="Unassembled WGS sequence"/>
</dbReference>
<accession>A0A4S8P6Q6</accession>
<dbReference type="Pfam" id="PF07508">
    <property type="entry name" value="Recombinase"/>
    <property type="match status" value="1"/>
</dbReference>
<dbReference type="InterPro" id="IPR006119">
    <property type="entry name" value="Resolv_N"/>
</dbReference>
<evidence type="ECO:0000259" key="2">
    <source>
        <dbReference type="PROSITE" id="PS51736"/>
    </source>
</evidence>
<dbReference type="PANTHER" id="PTHR30461:SF23">
    <property type="entry name" value="DNA RECOMBINASE-RELATED"/>
    <property type="match status" value="1"/>
</dbReference>
<dbReference type="Pfam" id="PF00239">
    <property type="entry name" value="Resolvase"/>
    <property type="match status" value="1"/>
</dbReference>
<dbReference type="PROSITE" id="PS51736">
    <property type="entry name" value="RECOMBINASES_3"/>
    <property type="match status" value="1"/>
</dbReference>
<dbReference type="InterPro" id="IPR011109">
    <property type="entry name" value="DNA_bind_recombinase_dom"/>
</dbReference>
<dbReference type="InterPro" id="IPR036162">
    <property type="entry name" value="Resolvase-like_N_sf"/>
</dbReference>
<sequence length="510" mass="56870">MIELHGLDAGGYTRASKDIAVGTDLEGMSVEGQADDITEAADELGVNLVEIYDDNNLPGSKFATKERKDWGRLLADIKSGRIKVLIVWELSRGSRKYSEWGTFLDLIEEYDVPVHCITHERTYNPRNHKDMEILQLEGVKSHTESNMISARVRRGHAKARKKGRPHGTPRFGWQRIYDEKSGKMVSQVPHPGERPYVEEAFAFVLGGGSMVEGARDWAERNALSGDDSRYVPLTRGGKRWTYEVYRSMLLSPVHMGKFVDPKTGEMMSGNWEGFISEDVWWRVNNIIRAGQKPVGSRPAGAKYLMTFIARCDWCKCYMASGGKRGVPMLVCSGRGDDRAIQSTAKHLSIRMDWVDKAVKRALVKRLRDRDFIKALAARDTEGAREARAEAARLRAELDAMFEDVKARRGPITAAQYGEIAAAWEPDIEALLKKSTQGLDAGSALALELLRMAEEAGVEGDELDELLLEAVEDMPLGGQRALVKLFVPDVRIGRAKRRGGKGLDPDRIIIG</sequence>
<protein>
    <recommendedName>
        <fullName evidence="6">Recombinase family protein</fullName>
    </recommendedName>
</protein>
<dbReference type="Gene3D" id="3.90.1750.20">
    <property type="entry name" value="Putative Large Serine Recombinase, Chain B, Domain 2"/>
    <property type="match status" value="1"/>
</dbReference>
<evidence type="ECO:0008006" key="6">
    <source>
        <dbReference type="Google" id="ProtNLM"/>
    </source>
</evidence>
<dbReference type="GO" id="GO:0003677">
    <property type="term" value="F:DNA binding"/>
    <property type="evidence" value="ECO:0007669"/>
    <property type="project" value="InterPro"/>
</dbReference>
<evidence type="ECO:0000256" key="1">
    <source>
        <dbReference type="SAM" id="MobiDB-lite"/>
    </source>
</evidence>
<evidence type="ECO:0000313" key="5">
    <source>
        <dbReference type="Proteomes" id="UP000305792"/>
    </source>
</evidence>
<dbReference type="SMART" id="SM00857">
    <property type="entry name" value="Resolvase"/>
    <property type="match status" value="1"/>
</dbReference>
<evidence type="ECO:0000259" key="3">
    <source>
        <dbReference type="PROSITE" id="PS51737"/>
    </source>
</evidence>
<name>A0A4S8P6Q6_9ACTN</name>
<dbReference type="InterPro" id="IPR050639">
    <property type="entry name" value="SSR_resolvase"/>
</dbReference>
<gene>
    <name evidence="4" type="ORF">E9998_19715</name>
</gene>
<evidence type="ECO:0000313" key="4">
    <source>
        <dbReference type="EMBL" id="THV25963.1"/>
    </source>
</evidence>
<feature type="compositionally biased region" description="Basic residues" evidence="1">
    <location>
        <begin position="152"/>
        <end position="167"/>
    </location>
</feature>
<feature type="domain" description="Resolvase/invertase-type recombinase catalytic" evidence="2">
    <location>
        <begin position="8"/>
        <end position="163"/>
    </location>
</feature>
<dbReference type="GO" id="GO:0000150">
    <property type="term" value="F:DNA strand exchange activity"/>
    <property type="evidence" value="ECO:0007669"/>
    <property type="project" value="InterPro"/>
</dbReference>
<dbReference type="PANTHER" id="PTHR30461">
    <property type="entry name" value="DNA-INVERTASE FROM LAMBDOID PROPHAGE"/>
    <property type="match status" value="1"/>
</dbReference>
<dbReference type="SUPFAM" id="SSF53041">
    <property type="entry name" value="Resolvase-like"/>
    <property type="match status" value="1"/>
</dbReference>
<organism evidence="4 5">
    <name type="scientific">Glycomyces paridis</name>
    <dbReference type="NCBI Taxonomy" id="2126555"/>
    <lineage>
        <taxon>Bacteria</taxon>
        <taxon>Bacillati</taxon>
        <taxon>Actinomycetota</taxon>
        <taxon>Actinomycetes</taxon>
        <taxon>Glycomycetales</taxon>
        <taxon>Glycomycetaceae</taxon>
        <taxon>Glycomyces</taxon>
    </lineage>
</organism>
<dbReference type="Gene3D" id="3.40.50.1390">
    <property type="entry name" value="Resolvase, N-terminal catalytic domain"/>
    <property type="match status" value="1"/>
</dbReference>
<reference evidence="4 5" key="1">
    <citation type="journal article" date="2018" name="Int. J. Syst. Evol. Microbiol.">
        <title>Glycomyces paridis sp. nov., isolated from the medicinal plant Paris polyphylla.</title>
        <authorList>
            <person name="Fang X.M."/>
            <person name="Bai J.L."/>
            <person name="Su J."/>
            <person name="Zhao L.L."/>
            <person name="Liu H.Y."/>
            <person name="Ma B.P."/>
            <person name="Zhang Y.Q."/>
            <person name="Yu L.Y."/>
        </authorList>
    </citation>
    <scope>NUCLEOTIDE SEQUENCE [LARGE SCALE GENOMIC DNA]</scope>
    <source>
        <strain evidence="4 5">CPCC 204357</strain>
    </source>
</reference>